<proteinExistence type="predicted"/>
<evidence type="ECO:0008006" key="4">
    <source>
        <dbReference type="Google" id="ProtNLM"/>
    </source>
</evidence>
<organism evidence="2 3">
    <name type="scientific">Thalassotalea eurytherma</name>
    <dbReference type="NCBI Taxonomy" id="1144278"/>
    <lineage>
        <taxon>Bacteria</taxon>
        <taxon>Pseudomonadati</taxon>
        <taxon>Pseudomonadota</taxon>
        <taxon>Gammaproteobacteria</taxon>
        <taxon>Alteromonadales</taxon>
        <taxon>Colwelliaceae</taxon>
        <taxon>Thalassotalea</taxon>
    </lineage>
</organism>
<keyword evidence="1" id="KW-0812">Transmembrane</keyword>
<keyword evidence="3" id="KW-1185">Reference proteome</keyword>
<sequence>MTSSKTAKYRSLLAKIVIVSIGLLLTSCALLKANETLEPSQFLKNVGIDTQENKAKHLGQPWKHAWELQSDYGKYENIHLKPINLGYINQEVRKKFLKASTLSAESYDNRVAKLADYFNQSLRESLAHFDGKRKLALVDSPQGHTMIIEIAITEIVFNEPSAYLTSLAVPIPGSSLMVESVTTPYLAFEVIITDSVDNEVIATIADRAFPTYRAIDLDKLTVDEGLKKIIDVWVKELVESSNQVITEKLPPREFFRFF</sequence>
<comment type="caution">
    <text evidence="2">The sequence shown here is derived from an EMBL/GenBank/DDBJ whole genome shotgun (WGS) entry which is preliminary data.</text>
</comment>
<dbReference type="RefSeq" id="WP_284205951.1">
    <property type="nucleotide sequence ID" value="NZ_BSSU01000001.1"/>
</dbReference>
<gene>
    <name evidence="2" type="ORF">theurythT_00880</name>
</gene>
<accession>A0ABQ6GXG5</accession>
<dbReference type="EMBL" id="BSSU01000001">
    <property type="protein sequence ID" value="GLX80636.1"/>
    <property type="molecule type" value="Genomic_DNA"/>
</dbReference>
<evidence type="ECO:0000256" key="1">
    <source>
        <dbReference type="SAM" id="Phobius"/>
    </source>
</evidence>
<evidence type="ECO:0000313" key="2">
    <source>
        <dbReference type="EMBL" id="GLX80636.1"/>
    </source>
</evidence>
<dbReference type="Pfam" id="PF11769">
    <property type="entry name" value="DUF3313"/>
    <property type="match status" value="1"/>
</dbReference>
<protein>
    <recommendedName>
        <fullName evidence="4">DUF3313 domain-containing protein</fullName>
    </recommendedName>
</protein>
<name>A0ABQ6GXG5_9GAMM</name>
<dbReference type="Proteomes" id="UP001157133">
    <property type="component" value="Unassembled WGS sequence"/>
</dbReference>
<feature type="transmembrane region" description="Helical" evidence="1">
    <location>
        <begin position="12"/>
        <end position="33"/>
    </location>
</feature>
<dbReference type="PROSITE" id="PS51257">
    <property type="entry name" value="PROKAR_LIPOPROTEIN"/>
    <property type="match status" value="1"/>
</dbReference>
<keyword evidence="1" id="KW-1133">Transmembrane helix</keyword>
<reference evidence="2 3" key="1">
    <citation type="submission" date="2023-03" db="EMBL/GenBank/DDBJ databases">
        <title>Draft genome sequence of Thalassotalea eurytherma JCM 18482T.</title>
        <authorList>
            <person name="Sawabe T."/>
        </authorList>
    </citation>
    <scope>NUCLEOTIDE SEQUENCE [LARGE SCALE GENOMIC DNA]</scope>
    <source>
        <strain evidence="2 3">JCM 18482</strain>
    </source>
</reference>
<evidence type="ECO:0000313" key="3">
    <source>
        <dbReference type="Proteomes" id="UP001157133"/>
    </source>
</evidence>
<dbReference type="InterPro" id="IPR021747">
    <property type="entry name" value="DUF3313"/>
</dbReference>
<keyword evidence="1" id="KW-0472">Membrane</keyword>